<proteinExistence type="predicted"/>
<dbReference type="NCBIfam" id="TIGR00229">
    <property type="entry name" value="sensory_box"/>
    <property type="match status" value="2"/>
</dbReference>
<dbReference type="Gene3D" id="3.30.450.20">
    <property type="entry name" value="PAS domain"/>
    <property type="match status" value="3"/>
</dbReference>
<dbReference type="PROSITE" id="PS50112">
    <property type="entry name" value="PAS"/>
    <property type="match status" value="2"/>
</dbReference>
<accession>X1I0K5</accession>
<comment type="caution">
    <text evidence="3">The sequence shown here is derived from an EMBL/GenBank/DDBJ whole genome shotgun (WGS) entry which is preliminary data.</text>
</comment>
<sequence length="259" mass="29377">SMAEHVIFHDKNMKIVWANRAAAKSVGMTTEELVGMNCYEIWQKRDTICEGCPVIKALETGTPHDNEMTTPDGRSWFLHGYPVKDDKGEVIGAVEVTMDLTVLKQAEHALRESERKIRTVFDSTNDAIIIYDLEGHILEVNKTACDRLGYTRDEFLNMTAMNIASPVYAKLVLKRIEELKAKKQHFFETAHVTKDGKIIPVELSSRVIEFDGKPAILNVARDITQRKRAEVARQESEEMYRTLVETLPEAIIISDLEGK</sequence>
<dbReference type="PANTHER" id="PTHR44757:SF2">
    <property type="entry name" value="BIOFILM ARCHITECTURE MAINTENANCE PROTEIN MBAA"/>
    <property type="match status" value="1"/>
</dbReference>
<dbReference type="InterPro" id="IPR035965">
    <property type="entry name" value="PAS-like_dom_sf"/>
</dbReference>
<dbReference type="Pfam" id="PF13426">
    <property type="entry name" value="PAS_9"/>
    <property type="match status" value="1"/>
</dbReference>
<dbReference type="PROSITE" id="PS50113">
    <property type="entry name" value="PAC"/>
    <property type="match status" value="2"/>
</dbReference>
<reference evidence="3" key="1">
    <citation type="journal article" date="2014" name="Front. Microbiol.">
        <title>High frequency of phylogenetically diverse reductive dehalogenase-homologous genes in deep subseafloor sedimentary metagenomes.</title>
        <authorList>
            <person name="Kawai M."/>
            <person name="Futagami T."/>
            <person name="Toyoda A."/>
            <person name="Takaki Y."/>
            <person name="Nishi S."/>
            <person name="Hori S."/>
            <person name="Arai W."/>
            <person name="Tsubouchi T."/>
            <person name="Morono Y."/>
            <person name="Uchiyama I."/>
            <person name="Ito T."/>
            <person name="Fujiyama A."/>
            <person name="Inagaki F."/>
            <person name="Takami H."/>
        </authorList>
    </citation>
    <scope>NUCLEOTIDE SEQUENCE</scope>
    <source>
        <strain evidence="3">Expedition CK06-06</strain>
    </source>
</reference>
<dbReference type="InterPro" id="IPR013656">
    <property type="entry name" value="PAS_4"/>
</dbReference>
<feature type="domain" description="PAS" evidence="1">
    <location>
        <begin position="113"/>
        <end position="183"/>
    </location>
</feature>
<dbReference type="EMBL" id="BARU01032996">
    <property type="protein sequence ID" value="GAH62850.1"/>
    <property type="molecule type" value="Genomic_DNA"/>
</dbReference>
<dbReference type="SUPFAM" id="SSF55785">
    <property type="entry name" value="PYP-like sensor domain (PAS domain)"/>
    <property type="match status" value="3"/>
</dbReference>
<evidence type="ECO:0000259" key="1">
    <source>
        <dbReference type="PROSITE" id="PS50112"/>
    </source>
</evidence>
<protein>
    <recommendedName>
        <fullName evidence="4">PAS domain-containing protein</fullName>
    </recommendedName>
</protein>
<feature type="non-terminal residue" evidence="3">
    <location>
        <position position="1"/>
    </location>
</feature>
<dbReference type="CDD" id="cd00130">
    <property type="entry name" value="PAS"/>
    <property type="match status" value="2"/>
</dbReference>
<evidence type="ECO:0008006" key="4">
    <source>
        <dbReference type="Google" id="ProtNLM"/>
    </source>
</evidence>
<dbReference type="Pfam" id="PF08448">
    <property type="entry name" value="PAS_4"/>
    <property type="match status" value="1"/>
</dbReference>
<gene>
    <name evidence="3" type="ORF">S03H2_51960</name>
</gene>
<dbReference type="AlphaFoldDB" id="X1I0K5"/>
<evidence type="ECO:0000259" key="2">
    <source>
        <dbReference type="PROSITE" id="PS50113"/>
    </source>
</evidence>
<feature type="domain" description="PAC" evidence="2">
    <location>
        <begin position="185"/>
        <end position="235"/>
    </location>
</feature>
<evidence type="ECO:0000313" key="3">
    <source>
        <dbReference type="EMBL" id="GAH62850.1"/>
    </source>
</evidence>
<dbReference type="InterPro" id="IPR000700">
    <property type="entry name" value="PAS-assoc_C"/>
</dbReference>
<organism evidence="3">
    <name type="scientific">marine sediment metagenome</name>
    <dbReference type="NCBI Taxonomy" id="412755"/>
    <lineage>
        <taxon>unclassified sequences</taxon>
        <taxon>metagenomes</taxon>
        <taxon>ecological metagenomes</taxon>
    </lineage>
</organism>
<dbReference type="InterPro" id="IPR000014">
    <property type="entry name" value="PAS"/>
</dbReference>
<name>X1I0K5_9ZZZZ</name>
<feature type="non-terminal residue" evidence="3">
    <location>
        <position position="259"/>
    </location>
</feature>
<dbReference type="PANTHER" id="PTHR44757">
    <property type="entry name" value="DIGUANYLATE CYCLASE DGCP"/>
    <property type="match status" value="1"/>
</dbReference>
<dbReference type="InterPro" id="IPR052155">
    <property type="entry name" value="Biofilm_reg_signaling"/>
</dbReference>
<feature type="domain" description="PAS" evidence="1">
    <location>
        <begin position="1"/>
        <end position="46"/>
    </location>
</feature>
<feature type="domain" description="PAC" evidence="2">
    <location>
        <begin position="62"/>
        <end position="112"/>
    </location>
</feature>
<dbReference type="SMART" id="SM00091">
    <property type="entry name" value="PAS"/>
    <property type="match status" value="2"/>
</dbReference>